<proteinExistence type="predicted"/>
<dbReference type="STRING" id="631362.Thi970DRAFT_00342"/>
<dbReference type="HOGENOM" id="CLU_2106521_0_0_6"/>
<dbReference type="Pfam" id="PF20475">
    <property type="entry name" value="DUF6717"/>
    <property type="match status" value="1"/>
</dbReference>
<dbReference type="OrthoDB" id="274225at2"/>
<name>H8YW39_9GAMM</name>
<accession>H8YW39</accession>
<gene>
    <name evidence="1" type="ORF">Thi970DRAFT_00342</name>
</gene>
<dbReference type="RefSeq" id="WP_009146804.1">
    <property type="nucleotide sequence ID" value="NZ_CP121471.1"/>
</dbReference>
<keyword evidence="2" id="KW-1185">Reference proteome</keyword>
<dbReference type="Proteomes" id="UP000002964">
    <property type="component" value="Unassembled WGS sequence"/>
</dbReference>
<protein>
    <submittedName>
        <fullName evidence="1">Uncharacterized protein</fullName>
    </submittedName>
</protein>
<evidence type="ECO:0000313" key="2">
    <source>
        <dbReference type="Proteomes" id="UP000002964"/>
    </source>
</evidence>
<dbReference type="eggNOG" id="ENOG5032W1E">
    <property type="taxonomic scope" value="Bacteria"/>
</dbReference>
<organism evidence="1 2">
    <name type="scientific">Thiorhodovibrio frisius</name>
    <dbReference type="NCBI Taxonomy" id="631362"/>
    <lineage>
        <taxon>Bacteria</taxon>
        <taxon>Pseudomonadati</taxon>
        <taxon>Pseudomonadota</taxon>
        <taxon>Gammaproteobacteria</taxon>
        <taxon>Chromatiales</taxon>
        <taxon>Chromatiaceae</taxon>
        <taxon>Thiorhodovibrio</taxon>
    </lineage>
</organism>
<dbReference type="AlphaFoldDB" id="H8YW39"/>
<reference evidence="1 2" key="2">
    <citation type="submission" date="2011-11" db="EMBL/GenBank/DDBJ databases">
        <authorList>
            <consortium name="US DOE Joint Genome Institute"/>
            <person name="Lucas S."/>
            <person name="Han J."/>
            <person name="Lapidus A."/>
            <person name="Cheng J.-F."/>
            <person name="Goodwin L."/>
            <person name="Pitluck S."/>
            <person name="Peters L."/>
            <person name="Ovchinnikova G."/>
            <person name="Zhang X."/>
            <person name="Detter J.C."/>
            <person name="Han C."/>
            <person name="Tapia R."/>
            <person name="Land M."/>
            <person name="Hauser L."/>
            <person name="Kyrpides N."/>
            <person name="Ivanova N."/>
            <person name="Pagani I."/>
            <person name="Vogl K."/>
            <person name="Liu Z."/>
            <person name="Overmann J."/>
            <person name="Frigaard N.-U."/>
            <person name="Bryant D."/>
            <person name="Woyke T."/>
        </authorList>
    </citation>
    <scope>NUCLEOTIDE SEQUENCE [LARGE SCALE GENOMIC DNA]</scope>
    <source>
        <strain evidence="1 2">970</strain>
    </source>
</reference>
<evidence type="ECO:0000313" key="1">
    <source>
        <dbReference type="EMBL" id="EIC23830.1"/>
    </source>
</evidence>
<dbReference type="EMBL" id="JH603164">
    <property type="protein sequence ID" value="EIC23830.1"/>
    <property type="molecule type" value="Genomic_DNA"/>
</dbReference>
<reference evidence="2" key="1">
    <citation type="submission" date="2011-06" db="EMBL/GenBank/DDBJ databases">
        <authorList>
            <consortium name="US DOE Joint Genome Institute (JGI-PGF)"/>
            <person name="Lucas S."/>
            <person name="Han J."/>
            <person name="Lapidus A."/>
            <person name="Cheng J.-F."/>
            <person name="Goodwin L."/>
            <person name="Pitluck S."/>
            <person name="Peters L."/>
            <person name="Land M.L."/>
            <person name="Hauser L."/>
            <person name="Vogl K."/>
            <person name="Liu Z."/>
            <person name="Overmann J."/>
            <person name="Frigaard N.-U."/>
            <person name="Bryant D.A."/>
            <person name="Woyke T.J."/>
        </authorList>
    </citation>
    <scope>NUCLEOTIDE SEQUENCE [LARGE SCALE GENOMIC DNA]</scope>
    <source>
        <strain evidence="2">970</strain>
    </source>
</reference>
<sequence>MPNAIMVIHPYLDGGVWVFDDPDAGLVKEPFVSGADDIIDKMVAKLPDARLGFHLYFSAAPFPGYQLELIWQREEYDGNWYRSEVLDMEGWLCPALFKYFEKAPERIYAQFRAQ</sequence>
<dbReference type="InterPro" id="IPR046562">
    <property type="entry name" value="DUF6717"/>
</dbReference>